<dbReference type="Proteomes" id="UP000053433">
    <property type="component" value="Unassembled WGS sequence"/>
</dbReference>
<gene>
    <name evidence="2" type="ORF">ASJ35_00865</name>
</gene>
<evidence type="ECO:0000256" key="1">
    <source>
        <dbReference type="SAM" id="MobiDB-lite"/>
    </source>
</evidence>
<proteinExistence type="predicted"/>
<sequence>MQERLDREQSGEQRYKNHTNNGYTSTGHELLHALRFCARVVVAVTFQQVDDTPDTKTSAQSDNESLKNGNCLFKKCHK</sequence>
<comment type="caution">
    <text evidence="2">The sequence shown here is derived from an EMBL/GenBank/DDBJ whole genome shotgun (WGS) entry which is preliminary data.</text>
</comment>
<name>A0A0W7TVM9_9FIRM</name>
<feature type="compositionally biased region" description="Basic and acidic residues" evidence="1">
    <location>
        <begin position="1"/>
        <end position="15"/>
    </location>
</feature>
<dbReference type="EMBL" id="LMUA01000001">
    <property type="protein sequence ID" value="KUE77869.1"/>
    <property type="molecule type" value="Genomic_DNA"/>
</dbReference>
<feature type="region of interest" description="Disordered" evidence="1">
    <location>
        <begin position="1"/>
        <end position="23"/>
    </location>
</feature>
<evidence type="ECO:0000313" key="3">
    <source>
        <dbReference type="Proteomes" id="UP000053433"/>
    </source>
</evidence>
<accession>A0A0W7TVM9</accession>
<organism evidence="2 3">
    <name type="scientific">Ruthenibacterium lactatiformans</name>
    <dbReference type="NCBI Taxonomy" id="1550024"/>
    <lineage>
        <taxon>Bacteria</taxon>
        <taxon>Bacillati</taxon>
        <taxon>Bacillota</taxon>
        <taxon>Clostridia</taxon>
        <taxon>Eubacteriales</taxon>
        <taxon>Oscillospiraceae</taxon>
        <taxon>Ruthenibacterium</taxon>
    </lineage>
</organism>
<protein>
    <submittedName>
        <fullName evidence="2">Uncharacterized protein</fullName>
    </submittedName>
</protein>
<reference evidence="2 3" key="1">
    <citation type="submission" date="2015-10" db="EMBL/GenBank/DDBJ databases">
        <title>A novel member of the family Ruminococcaceae isolated from human faeces.</title>
        <authorList>
            <person name="Shkoporov A.N."/>
            <person name="Chaplin A.V."/>
            <person name="Motuzova O.V."/>
            <person name="Kafarskaia L.I."/>
            <person name="Efimov B.A."/>
        </authorList>
    </citation>
    <scope>NUCLEOTIDE SEQUENCE [LARGE SCALE GENOMIC DNA]</scope>
    <source>
        <strain evidence="2 3">668</strain>
    </source>
</reference>
<dbReference type="AlphaFoldDB" id="A0A0W7TVM9"/>
<evidence type="ECO:0000313" key="2">
    <source>
        <dbReference type="EMBL" id="KUE77869.1"/>
    </source>
</evidence>